<evidence type="ECO:0000256" key="3">
    <source>
        <dbReference type="SAM" id="MobiDB-lite"/>
    </source>
</evidence>
<dbReference type="PANTHER" id="PTHR10807">
    <property type="entry name" value="MYOTUBULARIN-RELATED"/>
    <property type="match status" value="1"/>
</dbReference>
<dbReference type="InterPro" id="IPR029021">
    <property type="entry name" value="Prot-tyrosine_phosphatase-like"/>
</dbReference>
<feature type="active site" description="Phosphocysteine intermediate" evidence="1">
    <location>
        <position position="431"/>
    </location>
</feature>
<dbReference type="GO" id="GO:0005737">
    <property type="term" value="C:cytoplasm"/>
    <property type="evidence" value="ECO:0007669"/>
    <property type="project" value="TreeGrafter"/>
</dbReference>
<gene>
    <name evidence="5" type="ORF">BB560_002601</name>
</gene>
<proteinExistence type="predicted"/>
<dbReference type="GO" id="GO:0046856">
    <property type="term" value="P:phosphatidylinositol dephosphorylation"/>
    <property type="evidence" value="ECO:0007669"/>
    <property type="project" value="TreeGrafter"/>
</dbReference>
<dbReference type="GO" id="GO:0016020">
    <property type="term" value="C:membrane"/>
    <property type="evidence" value="ECO:0007669"/>
    <property type="project" value="TreeGrafter"/>
</dbReference>
<dbReference type="GO" id="GO:0004438">
    <property type="term" value="F:phosphatidylinositol-3-phosphate phosphatase activity"/>
    <property type="evidence" value="ECO:0007669"/>
    <property type="project" value="TreeGrafter"/>
</dbReference>
<reference evidence="5 6" key="1">
    <citation type="journal article" date="2018" name="MBio">
        <title>Comparative Genomics Reveals the Core Gene Toolbox for the Fungus-Insect Symbiosis.</title>
        <authorList>
            <person name="Wang Y."/>
            <person name="Stata M."/>
            <person name="Wang W."/>
            <person name="Stajich J.E."/>
            <person name="White M.M."/>
            <person name="Moncalvo J.M."/>
        </authorList>
    </citation>
    <scope>NUCLEOTIDE SEQUENCE [LARGE SCALE GENOMIC DNA]</scope>
    <source>
        <strain evidence="5 6">SC-DP-2</strain>
    </source>
</reference>
<dbReference type="PROSITE" id="PS00383">
    <property type="entry name" value="TYR_PHOSPHATASE_1"/>
    <property type="match status" value="1"/>
</dbReference>
<dbReference type="InterPro" id="IPR010569">
    <property type="entry name" value="Myotubularin-like_Pase_dom"/>
</dbReference>
<dbReference type="InterPro" id="IPR016130">
    <property type="entry name" value="Tyr_Pase_AS"/>
</dbReference>
<evidence type="ECO:0000259" key="4">
    <source>
        <dbReference type="PROSITE" id="PS51339"/>
    </source>
</evidence>
<keyword evidence="6" id="KW-1185">Reference proteome</keyword>
<organism evidence="5 6">
    <name type="scientific">Smittium megazygosporum</name>
    <dbReference type="NCBI Taxonomy" id="133381"/>
    <lineage>
        <taxon>Eukaryota</taxon>
        <taxon>Fungi</taxon>
        <taxon>Fungi incertae sedis</taxon>
        <taxon>Zoopagomycota</taxon>
        <taxon>Kickxellomycotina</taxon>
        <taxon>Harpellomycetes</taxon>
        <taxon>Harpellales</taxon>
        <taxon>Legeriomycetaceae</taxon>
        <taxon>Smittium</taxon>
    </lineage>
</organism>
<dbReference type="SUPFAM" id="SSF52799">
    <property type="entry name" value="(Phosphotyrosine protein) phosphatases II"/>
    <property type="match status" value="1"/>
</dbReference>
<evidence type="ECO:0000313" key="6">
    <source>
        <dbReference type="Proteomes" id="UP000245609"/>
    </source>
</evidence>
<dbReference type="AlphaFoldDB" id="A0A2T9ZEA9"/>
<protein>
    <recommendedName>
        <fullName evidence="4">Myotubularin phosphatase domain-containing protein</fullName>
    </recommendedName>
</protein>
<feature type="non-terminal residue" evidence="5">
    <location>
        <position position="794"/>
    </location>
</feature>
<evidence type="ECO:0000313" key="5">
    <source>
        <dbReference type="EMBL" id="PVV02933.1"/>
    </source>
</evidence>
<feature type="domain" description="Myotubularin phosphatase" evidence="4">
    <location>
        <begin position="208"/>
        <end position="706"/>
    </location>
</feature>
<feature type="binding site" evidence="2">
    <location>
        <begin position="431"/>
        <end position="437"/>
    </location>
    <ligand>
        <name>substrate</name>
    </ligand>
</feature>
<feature type="compositionally biased region" description="Low complexity" evidence="3">
    <location>
        <begin position="510"/>
        <end position="521"/>
    </location>
</feature>
<dbReference type="EMBL" id="MBFS01000298">
    <property type="protein sequence ID" value="PVV02933.1"/>
    <property type="molecule type" value="Genomic_DNA"/>
</dbReference>
<dbReference type="STRING" id="133381.A0A2T9ZEA9"/>
<sequence length="794" mass="89437">MSSNNLSWFRGLYNASESQTAISGLVRRVGQLDAGQTENAEYQGTEPDQSPHVEQACLERHGRMSHGTLELTLENLFFIQNHKKEVFPYPIIHSATLHRPPRKDFSSSGIEARYESNSEHSLPNSDYIETKTPTFPPDNFSEWKNNGLIEIRTHDFNYFKLYCKDIKELHAVFWSIKHQVCKVSLSELGAFKRKPDLNGRAVQNTEDDWSIYDLESEFKRMGIDFSSGNIAELSSRWRISIVNQNYLVCPTYPGSIVVPSKISDTTLLHASKHRSKGRLPVLCYYYKPNGISISRSSQPLVGLKQARSVQDEKLIECIFESGKPTATNVIVDARPTTNAVANRAVGAGSESIHHYRNCRKNYLGIDNIHVMRNSINRLSDAIKAVFEGGSITSSRFLSAKTEWLCHLKDILIGANEIASSILKGENVLVHCSDGWDRTSQLTSLSQLCLDPYYRTIEGFLVLIEKEWISFGHQFSTRNGHIGIESRFDVVDSKITFSDIKKRSVPPQSPQSPRQNQSESPSTGFGGGDNFLLKTQHNLTAGGSAIGRFATFAFSKVQSKITSAINGSVADLGDPNVSNSSFDLEHRQNSENSIFGKNKANSETCAVFTQFLDCVYQVFCQHEGQFEFGTQLLLDLAYHVNSCEFGTFIGDNELSRHRLNLKTKTFSLFRYILESKEQYLNPLYKNNVPGSVITVDTDKLKLWQAFYLGHLMTFKQAKNKYLSENIEISKKNDSQNKIVSTGDDTGSEKNKYSNESIVHVSSFIETDKKIEEKMEEVCIISEANETGHDLQQEIN</sequence>
<dbReference type="InterPro" id="IPR030564">
    <property type="entry name" value="Myotubularin"/>
</dbReference>
<feature type="region of interest" description="Disordered" evidence="3">
    <location>
        <begin position="101"/>
        <end position="125"/>
    </location>
</feature>
<name>A0A2T9ZEA9_9FUNG</name>
<dbReference type="Proteomes" id="UP000245609">
    <property type="component" value="Unassembled WGS sequence"/>
</dbReference>
<feature type="region of interest" description="Disordered" evidence="3">
    <location>
        <begin position="500"/>
        <end position="526"/>
    </location>
</feature>
<comment type="caution">
    <text evidence="5">The sequence shown here is derived from an EMBL/GenBank/DDBJ whole genome shotgun (WGS) entry which is preliminary data.</text>
</comment>
<dbReference type="OrthoDB" id="271628at2759"/>
<evidence type="ECO:0000256" key="2">
    <source>
        <dbReference type="PIRSR" id="PIRSR630564-2"/>
    </source>
</evidence>
<feature type="binding site" evidence="2">
    <location>
        <begin position="367"/>
        <end position="368"/>
    </location>
    <ligand>
        <name>substrate</name>
    </ligand>
</feature>
<dbReference type="PROSITE" id="PS51339">
    <property type="entry name" value="PPASE_MYOTUBULARIN"/>
    <property type="match status" value="1"/>
</dbReference>
<accession>A0A2T9ZEA9</accession>
<evidence type="ECO:0000256" key="1">
    <source>
        <dbReference type="PIRSR" id="PIRSR630564-1"/>
    </source>
</evidence>
<dbReference type="PANTHER" id="PTHR10807:SF128">
    <property type="entry name" value="PHOSPHATIDYLINOSITOL-3,5-BISPHOSPHATE 3-PHOSPHATASE"/>
    <property type="match status" value="1"/>
</dbReference>
<dbReference type="Pfam" id="PF06602">
    <property type="entry name" value="Myotub-related"/>
    <property type="match status" value="1"/>
</dbReference>